<evidence type="ECO:0000313" key="5">
    <source>
        <dbReference type="EMBL" id="SHJ69744.1"/>
    </source>
</evidence>
<keyword evidence="6" id="KW-1185">Reference proteome</keyword>
<organism evidence="5 6">
    <name type="scientific">Clostridium amylolyticum</name>
    <dbReference type="NCBI Taxonomy" id="1121298"/>
    <lineage>
        <taxon>Bacteria</taxon>
        <taxon>Bacillati</taxon>
        <taxon>Bacillota</taxon>
        <taxon>Clostridia</taxon>
        <taxon>Eubacteriales</taxon>
        <taxon>Clostridiaceae</taxon>
        <taxon>Clostridium</taxon>
    </lineage>
</organism>
<dbReference type="AlphaFoldDB" id="A0A1M6LEW2"/>
<protein>
    <recommendedName>
        <fullName evidence="4">Fructose-1,6-bisphosphatase class 3</fullName>
        <shortName evidence="4">FBPase class 3</shortName>
        <ecNumber evidence="4">3.1.3.11</ecNumber>
    </recommendedName>
    <alternativeName>
        <fullName evidence="4">D-fructose-1,6-bisphosphate 1-phosphohydrolase class 3</fullName>
    </alternativeName>
</protein>
<evidence type="ECO:0000256" key="4">
    <source>
        <dbReference type="HAMAP-Rule" id="MF_01854"/>
    </source>
</evidence>
<name>A0A1M6LEW2_9CLOT</name>
<keyword evidence="1 4" id="KW-0378">Hydrolase</keyword>
<dbReference type="HAMAP" id="MF_01854">
    <property type="entry name" value="FBPase_class3"/>
    <property type="match status" value="1"/>
</dbReference>
<sequence length="661" mass="76559">MFVSSDPNEEQVMKNLKYLKLLAERYPTICDASTEIINLQAILNLPKGTEHFLTDIHGEYEAFVHVLKNASGVIKRKIEDRFGNYLSQKEIKKLASLIYYPEQKLEIIQREQENINDWYKITLYRLIEICRVCSTKYTRSKVRKALPKDFAYIIEELLHEKRDIYNKQEYYDEIINSIISIDRAREFIIALSNLIQRFVIDRLHIIGDIYDRGPGAHIILDKLIKYHSVDVQWGNHDILWMGAAAGSMVCTANVLRISSRYGNLETIEEGYGINLLPLATFAMEAYRNDPCEEFLPIIDEENCYNLKEQQLIAKMHKAISIIQFKLEGEIIKRRPEFEMAHRLLLNGIDLKDGKVTVEGKAYNLRDKSFPTINPEKPYELSPEEKEVIEKLQSSFFNSEKLKKHVEFLFSKGSMYLTYNTNLLFHACIPLEADGSFSEFKVSGKNLKGKDLLDELERAAREGYYSKNKEKKLYGLDILWYLWTGKHSPLFGKEKMTTFERYFIEDKATHKEPKNPYYKYRDSEECCIKILEEFGLICQEAHIINGHMPVESKKGESPIKAKGKLLVIDGGFSKAYQKKTGLAGYTLIYNSFGLQLVCHEPFKSTEAAIKEETDIRSTIIVLEKNVERKTVGDTDVGEELKNQIRELKLLLSAYRSGIIKEK</sequence>
<dbReference type="Pfam" id="PF06874">
    <property type="entry name" value="FBPase_2"/>
    <property type="match status" value="1"/>
</dbReference>
<dbReference type="EMBL" id="FQZO01000007">
    <property type="protein sequence ID" value="SHJ69744.1"/>
    <property type="molecule type" value="Genomic_DNA"/>
</dbReference>
<accession>A0A1M6LEW2</accession>
<proteinExistence type="inferred from homology"/>
<dbReference type="OrthoDB" id="9779903at2"/>
<keyword evidence="3 4" id="KW-0119">Carbohydrate metabolism</keyword>
<evidence type="ECO:0000256" key="3">
    <source>
        <dbReference type="ARBA" id="ARBA00023277"/>
    </source>
</evidence>
<dbReference type="Proteomes" id="UP000184080">
    <property type="component" value="Unassembled WGS sequence"/>
</dbReference>
<comment type="similarity">
    <text evidence="4">Belongs to the FBPase class 3 family.</text>
</comment>
<dbReference type="Gene3D" id="3.60.21.10">
    <property type="match status" value="1"/>
</dbReference>
<evidence type="ECO:0000256" key="2">
    <source>
        <dbReference type="ARBA" id="ARBA00023211"/>
    </source>
</evidence>
<reference evidence="5 6" key="1">
    <citation type="submission" date="2016-11" db="EMBL/GenBank/DDBJ databases">
        <authorList>
            <person name="Jaros S."/>
            <person name="Januszkiewicz K."/>
            <person name="Wedrychowicz H."/>
        </authorList>
    </citation>
    <scope>NUCLEOTIDE SEQUENCE [LARGE SCALE GENOMIC DNA]</scope>
    <source>
        <strain evidence="5 6">DSM 21864</strain>
    </source>
</reference>
<dbReference type="SUPFAM" id="SSF56300">
    <property type="entry name" value="Metallo-dependent phosphatases"/>
    <property type="match status" value="2"/>
</dbReference>
<evidence type="ECO:0000313" key="6">
    <source>
        <dbReference type="Proteomes" id="UP000184080"/>
    </source>
</evidence>
<gene>
    <name evidence="4" type="primary">fbp</name>
    <name evidence="5" type="ORF">SAMN05444401_3613</name>
</gene>
<dbReference type="RefSeq" id="WP_073009972.1">
    <property type="nucleotide sequence ID" value="NZ_FQZO01000007.1"/>
</dbReference>
<dbReference type="STRING" id="1121298.SAMN05444401_3613"/>
<comment type="cofactor">
    <cofactor evidence="4">
        <name>Mn(2+)</name>
        <dbReference type="ChEBI" id="CHEBI:29035"/>
    </cofactor>
</comment>
<comment type="pathway">
    <text evidence="4">Carbohydrate biosynthesis; gluconeogenesis.</text>
</comment>
<dbReference type="PIRSF" id="PIRSF000906">
    <property type="entry name" value="FBPtase_Bacill"/>
    <property type="match status" value="1"/>
</dbReference>
<dbReference type="InterPro" id="IPR009164">
    <property type="entry name" value="FBPtase_class3"/>
</dbReference>
<dbReference type="GO" id="GO:0042132">
    <property type="term" value="F:fructose 1,6-bisphosphate 1-phosphatase activity"/>
    <property type="evidence" value="ECO:0007669"/>
    <property type="project" value="UniProtKB-UniRule"/>
</dbReference>
<dbReference type="GO" id="GO:0006094">
    <property type="term" value="P:gluconeogenesis"/>
    <property type="evidence" value="ECO:0007669"/>
    <property type="project" value="UniProtKB-UniRule"/>
</dbReference>
<dbReference type="UniPathway" id="UPA00138"/>
<comment type="catalytic activity">
    <reaction evidence="4">
        <text>beta-D-fructose 1,6-bisphosphate + H2O = beta-D-fructose 6-phosphate + phosphate</text>
        <dbReference type="Rhea" id="RHEA:11064"/>
        <dbReference type="ChEBI" id="CHEBI:15377"/>
        <dbReference type="ChEBI" id="CHEBI:32966"/>
        <dbReference type="ChEBI" id="CHEBI:43474"/>
        <dbReference type="ChEBI" id="CHEBI:57634"/>
        <dbReference type="EC" id="3.1.3.11"/>
    </reaction>
</comment>
<evidence type="ECO:0000256" key="1">
    <source>
        <dbReference type="ARBA" id="ARBA00022801"/>
    </source>
</evidence>
<dbReference type="EC" id="3.1.3.11" evidence="4"/>
<dbReference type="InterPro" id="IPR029052">
    <property type="entry name" value="Metallo-depent_PP-like"/>
</dbReference>
<keyword evidence="2 4" id="KW-0464">Manganese</keyword>